<name>A0A1F6Y672_9BACT</name>
<dbReference type="AlphaFoldDB" id="A0A1F6Y672"/>
<keyword evidence="5 7" id="KW-0472">Membrane</keyword>
<keyword evidence="4 7" id="KW-0406">Ion transport</keyword>
<evidence type="ECO:0000256" key="4">
    <source>
        <dbReference type="ARBA" id="ARBA00023065"/>
    </source>
</evidence>
<evidence type="ECO:0000256" key="5">
    <source>
        <dbReference type="ARBA" id="ARBA00023136"/>
    </source>
</evidence>
<organism evidence="8 9">
    <name type="scientific">Candidatus Nomurabacteria bacterium RIFCSPLOWO2_02_FULL_40_67</name>
    <dbReference type="NCBI Taxonomy" id="1801787"/>
    <lineage>
        <taxon>Bacteria</taxon>
        <taxon>Candidatus Nomuraibacteriota</taxon>
    </lineage>
</organism>
<reference evidence="8 9" key="1">
    <citation type="journal article" date="2016" name="Nat. Commun.">
        <title>Thousands of microbial genomes shed light on interconnected biogeochemical processes in an aquifer system.</title>
        <authorList>
            <person name="Anantharaman K."/>
            <person name="Brown C.T."/>
            <person name="Hug L.A."/>
            <person name="Sharon I."/>
            <person name="Castelle C.J."/>
            <person name="Probst A.J."/>
            <person name="Thomas B.C."/>
            <person name="Singh A."/>
            <person name="Wilkins M.J."/>
            <person name="Karaoz U."/>
            <person name="Brodie E.L."/>
            <person name="Williams K.H."/>
            <person name="Hubbard S.S."/>
            <person name="Banfield J.F."/>
        </authorList>
    </citation>
    <scope>NUCLEOTIDE SEQUENCE [LARGE SCALE GENOMIC DNA]</scope>
</reference>
<dbReference type="Proteomes" id="UP000177693">
    <property type="component" value="Unassembled WGS sequence"/>
</dbReference>
<comment type="function">
    <text evidence="7">This protein is part of the stalk that links CF(0) to CF(1). It either transmits conformational changes from CF(0) to CF(1) or is implicated in proton conduction.</text>
</comment>
<keyword evidence="7" id="KW-0139">CF(1)</keyword>
<dbReference type="PANTHER" id="PTHR11910">
    <property type="entry name" value="ATP SYNTHASE DELTA CHAIN"/>
    <property type="match status" value="1"/>
</dbReference>
<evidence type="ECO:0000313" key="8">
    <source>
        <dbReference type="EMBL" id="OGJ01863.1"/>
    </source>
</evidence>
<evidence type="ECO:0000256" key="3">
    <source>
        <dbReference type="ARBA" id="ARBA00022781"/>
    </source>
</evidence>
<keyword evidence="2 7" id="KW-0813">Transport</keyword>
<comment type="similarity">
    <text evidence="7">Belongs to the ATPase delta chain family.</text>
</comment>
<dbReference type="EMBL" id="MFVL01000009">
    <property type="protein sequence ID" value="OGJ01863.1"/>
    <property type="molecule type" value="Genomic_DNA"/>
</dbReference>
<comment type="caution">
    <text evidence="8">The sequence shown here is derived from an EMBL/GenBank/DDBJ whole genome shotgun (WGS) entry which is preliminary data.</text>
</comment>
<accession>A0A1F6Y672</accession>
<keyword evidence="3 7" id="KW-0375">Hydrogen ion transport</keyword>
<gene>
    <name evidence="7" type="primary">atpH</name>
    <name evidence="8" type="ORF">A3I23_00710</name>
</gene>
<comment type="subcellular location">
    <subcellularLocation>
        <location evidence="7">Cell membrane</location>
        <topology evidence="7">Peripheral membrane protein</topology>
    </subcellularLocation>
    <subcellularLocation>
        <location evidence="1">Membrane</location>
    </subcellularLocation>
</comment>
<sequence>MKNMSKISPKNIAEAIYETTIDKSGVLLAETLRRGVKLIHNKRMLGKSDEILKALQNISDKKTGTIRMKVTTANNLRPEEKKRIENEVKEKYKGKSIVSEFFEKEELLGGMRVEVGDEVLDTSYRSGLRKLESFLKQEK</sequence>
<evidence type="ECO:0000256" key="7">
    <source>
        <dbReference type="HAMAP-Rule" id="MF_01416"/>
    </source>
</evidence>
<dbReference type="Pfam" id="PF00213">
    <property type="entry name" value="OSCP"/>
    <property type="match status" value="1"/>
</dbReference>
<evidence type="ECO:0000256" key="1">
    <source>
        <dbReference type="ARBA" id="ARBA00004370"/>
    </source>
</evidence>
<proteinExistence type="inferred from homology"/>
<dbReference type="GO" id="GO:0046933">
    <property type="term" value="F:proton-transporting ATP synthase activity, rotational mechanism"/>
    <property type="evidence" value="ECO:0007669"/>
    <property type="project" value="UniProtKB-UniRule"/>
</dbReference>
<dbReference type="HAMAP" id="MF_01416">
    <property type="entry name" value="ATP_synth_delta_bact"/>
    <property type="match status" value="1"/>
</dbReference>
<dbReference type="GO" id="GO:0005886">
    <property type="term" value="C:plasma membrane"/>
    <property type="evidence" value="ECO:0007669"/>
    <property type="project" value="UniProtKB-SubCell"/>
</dbReference>
<protein>
    <recommendedName>
        <fullName evidence="7">ATP synthase subunit delta</fullName>
    </recommendedName>
    <alternativeName>
        <fullName evidence="7">ATP synthase F(1) sector subunit delta</fullName>
    </alternativeName>
    <alternativeName>
        <fullName evidence="7">F-type ATPase subunit delta</fullName>
        <shortName evidence="7">F-ATPase subunit delta</shortName>
    </alternativeName>
</protein>
<comment type="function">
    <text evidence="7">F(1)F(0) ATP synthase produces ATP from ADP in the presence of a proton or sodium gradient. F-type ATPases consist of two structural domains, F(1) containing the extramembraneous catalytic core and F(0) containing the membrane proton channel, linked together by a central stalk and a peripheral stalk. During catalysis, ATP synthesis in the catalytic domain of F(1) is coupled via a rotary mechanism of the central stalk subunits to proton translocation.</text>
</comment>
<evidence type="ECO:0000256" key="2">
    <source>
        <dbReference type="ARBA" id="ARBA00022448"/>
    </source>
</evidence>
<evidence type="ECO:0000313" key="9">
    <source>
        <dbReference type="Proteomes" id="UP000177693"/>
    </source>
</evidence>
<keyword evidence="6 7" id="KW-0066">ATP synthesis</keyword>
<dbReference type="GO" id="GO:0045259">
    <property type="term" value="C:proton-transporting ATP synthase complex"/>
    <property type="evidence" value="ECO:0007669"/>
    <property type="project" value="UniProtKB-KW"/>
</dbReference>
<evidence type="ECO:0000256" key="6">
    <source>
        <dbReference type="ARBA" id="ARBA00023310"/>
    </source>
</evidence>
<keyword evidence="7" id="KW-1003">Cell membrane</keyword>
<dbReference type="InterPro" id="IPR000711">
    <property type="entry name" value="ATPase_OSCP/dsu"/>
</dbReference>